<accession>A0A5E5BFP7</accession>
<feature type="compositionally biased region" description="Polar residues" evidence="1">
    <location>
        <begin position="1"/>
        <end position="18"/>
    </location>
</feature>
<dbReference type="AlphaFoldDB" id="A0A5E5BFP7"/>
<dbReference type="Proteomes" id="UP000335538">
    <property type="component" value="Unassembled WGS sequence"/>
</dbReference>
<reference evidence="2 3" key="1">
    <citation type="submission" date="2019-08" db="EMBL/GenBank/DDBJ databases">
        <authorList>
            <person name="Peeters C."/>
        </authorList>
    </citation>
    <scope>NUCLEOTIDE SEQUENCE [LARGE SCALE GENOMIC DNA]</scope>
    <source>
        <strain evidence="2 3">LMG 31121</strain>
    </source>
</reference>
<dbReference type="EMBL" id="CABPSR010000016">
    <property type="protein sequence ID" value="VVE84168.1"/>
    <property type="molecule type" value="Genomic_DNA"/>
</dbReference>
<organism evidence="2 3">
    <name type="scientific">Pandoraea sputorum</name>
    <dbReference type="NCBI Taxonomy" id="93222"/>
    <lineage>
        <taxon>Bacteria</taxon>
        <taxon>Pseudomonadati</taxon>
        <taxon>Pseudomonadota</taxon>
        <taxon>Betaproteobacteria</taxon>
        <taxon>Burkholderiales</taxon>
        <taxon>Burkholderiaceae</taxon>
        <taxon>Pandoraea</taxon>
    </lineage>
</organism>
<sequence>MNANGVTNPPSITPSNFPVESAPPPSGSLPGELTATHQAATTQSLDSGMWDDWARIRADYPAQTFLLHCWKSYVLAESVDDIDFGRHVKCYQDALESDQEPTLMTTALAAHIDELNVESRLRALILLLGLNGGPDGVTFDKNKLKTLAESRWIECFPDDEKDEVRALIQNFPRAV</sequence>
<dbReference type="RefSeq" id="WP_150810895.1">
    <property type="nucleotide sequence ID" value="NZ_CABPSR010000016.1"/>
</dbReference>
<gene>
    <name evidence="2" type="ORF">PSP31121_04632</name>
</gene>
<protein>
    <submittedName>
        <fullName evidence="2">Uncharacterized protein</fullName>
    </submittedName>
</protein>
<evidence type="ECO:0000256" key="1">
    <source>
        <dbReference type="SAM" id="MobiDB-lite"/>
    </source>
</evidence>
<evidence type="ECO:0000313" key="3">
    <source>
        <dbReference type="Proteomes" id="UP000335538"/>
    </source>
</evidence>
<proteinExistence type="predicted"/>
<name>A0A5E5BFP7_9BURK</name>
<feature type="region of interest" description="Disordered" evidence="1">
    <location>
        <begin position="1"/>
        <end position="31"/>
    </location>
</feature>
<evidence type="ECO:0000313" key="2">
    <source>
        <dbReference type="EMBL" id="VVE84168.1"/>
    </source>
</evidence>